<organism evidence="1 2">
    <name type="scientific">Echinops telfairi</name>
    <name type="common">Lesser hedgehog tenrec</name>
    <dbReference type="NCBI Taxonomy" id="9371"/>
    <lineage>
        <taxon>Eukaryota</taxon>
        <taxon>Metazoa</taxon>
        <taxon>Chordata</taxon>
        <taxon>Craniata</taxon>
        <taxon>Vertebrata</taxon>
        <taxon>Euteleostomi</taxon>
        <taxon>Mammalia</taxon>
        <taxon>Eutheria</taxon>
        <taxon>Afrotheria</taxon>
        <taxon>Tenrecidae</taxon>
        <taxon>Tenrecinae</taxon>
        <taxon>Echinops</taxon>
    </lineage>
</organism>
<keyword evidence="1" id="KW-1185">Reference proteome</keyword>
<name>A0AC55CYN1_ECHTE</name>
<protein>
    <submittedName>
        <fullName evidence="2">Peptidyl-prolyl cis-trans isomerase FKBP9</fullName>
    </submittedName>
</protein>
<accession>A0AC55CYN1</accession>
<dbReference type="RefSeq" id="XP_045144602.1">
    <property type="nucleotide sequence ID" value="XM_045288667.1"/>
</dbReference>
<evidence type="ECO:0000313" key="1">
    <source>
        <dbReference type="Proteomes" id="UP000694863"/>
    </source>
</evidence>
<dbReference type="Proteomes" id="UP000694863">
    <property type="component" value="Unplaced"/>
</dbReference>
<proteinExistence type="predicted"/>
<sequence>MALRARGCRPPPSPLLLLLLWVTGQAAPVAGLGLGPDAELQIERRFVPDECPRTVHSGDFVRYHYVGTFPDGQKFDSSYDRDSTFNVFVGKGQLIAGMDQALVGMCVNERRFVKIPPTLAYGNDGVSGVIPPDSVLHFDVLLMDIWNSEDEVEIHTYFKPPSCPRTAQVSDFVRYHYNGTFLDGTLFDSSHNRMKTYDTYVGIGWLIPGMDKGLLGMCVGEKRIITIPPFLAYGEHGDDCSSLCTSAEVSQRGPYALFMRTLSSPDGLGPLQAVFCFIFRWNLGKTYNIVLGSGQVVLGMDMGLRQMCVGEKRTVIIPPHLGYGEAGVDGEVPGSAVLVFDIELLELVAGLPDGYMFIWNDEVSPNLFEEIDKDGNGEVLLEEVIGL</sequence>
<keyword evidence="2" id="KW-0413">Isomerase</keyword>
<evidence type="ECO:0000313" key="2">
    <source>
        <dbReference type="RefSeq" id="XP_045144602.1"/>
    </source>
</evidence>
<reference evidence="2" key="1">
    <citation type="submission" date="2025-08" db="UniProtKB">
        <authorList>
            <consortium name="RefSeq"/>
        </authorList>
    </citation>
    <scope>IDENTIFICATION</scope>
</reference>
<gene>
    <name evidence="2" type="primary">FKBP9</name>
</gene>